<dbReference type="EMBL" id="LOXM01000060">
    <property type="protein sequence ID" value="KVG72399.1"/>
    <property type="molecule type" value="Genomic_DNA"/>
</dbReference>
<accession>A0A103RRA6</accession>
<dbReference type="Proteomes" id="UP000064029">
    <property type="component" value="Unassembled WGS sequence"/>
</dbReference>
<organism evidence="1 2">
    <name type="scientific">Burkholderia ubonensis</name>
    <dbReference type="NCBI Taxonomy" id="101571"/>
    <lineage>
        <taxon>Bacteria</taxon>
        <taxon>Pseudomonadati</taxon>
        <taxon>Pseudomonadota</taxon>
        <taxon>Betaproteobacteria</taxon>
        <taxon>Burkholderiales</taxon>
        <taxon>Burkholderiaceae</taxon>
        <taxon>Burkholderia</taxon>
        <taxon>Burkholderia cepacia complex</taxon>
    </lineage>
</organism>
<evidence type="ECO:0000313" key="1">
    <source>
        <dbReference type="EMBL" id="KVG72399.1"/>
    </source>
</evidence>
<name>A0A103RRA6_9BURK</name>
<sequence>MRKRGRTVRRGIAHAESRKFRFIADTSEPVSVRRRPARLAAHMWGGICRVRVQRDRALPSTPAVGAWRRPVCGGA</sequence>
<protein>
    <submittedName>
        <fullName evidence="1">Uncharacterized protein</fullName>
    </submittedName>
</protein>
<evidence type="ECO:0000313" key="2">
    <source>
        <dbReference type="Proteomes" id="UP000064029"/>
    </source>
</evidence>
<gene>
    <name evidence="1" type="ORF">WJ33_17735</name>
</gene>
<comment type="caution">
    <text evidence="1">The sequence shown here is derived from an EMBL/GenBank/DDBJ whole genome shotgun (WGS) entry which is preliminary data.</text>
</comment>
<proteinExistence type="predicted"/>
<reference evidence="1 2" key="1">
    <citation type="submission" date="2015-11" db="EMBL/GenBank/DDBJ databases">
        <title>Expanding the genomic diversity of Burkholderia species for the development of highly accurate diagnostics.</title>
        <authorList>
            <person name="Sahl J."/>
            <person name="Keim P."/>
            <person name="Wagner D."/>
        </authorList>
    </citation>
    <scope>NUCLEOTIDE SEQUENCE [LARGE SCALE GENOMIC DNA]</scope>
    <source>
        <strain evidence="1 2">MSMB2036</strain>
    </source>
</reference>
<dbReference type="AlphaFoldDB" id="A0A103RRA6"/>